<feature type="transmembrane region" description="Helical" evidence="8">
    <location>
        <begin position="154"/>
        <end position="172"/>
    </location>
</feature>
<keyword evidence="12" id="KW-1185">Reference proteome</keyword>
<evidence type="ECO:0000256" key="5">
    <source>
        <dbReference type="ARBA" id="ARBA00022989"/>
    </source>
</evidence>
<evidence type="ECO:0000256" key="4">
    <source>
        <dbReference type="ARBA" id="ARBA00022692"/>
    </source>
</evidence>
<keyword evidence="5 8" id="KW-1133">Transmembrane helix</keyword>
<evidence type="ECO:0000256" key="8">
    <source>
        <dbReference type="SAM" id="Phobius"/>
    </source>
</evidence>
<organism evidence="11 12">
    <name type="scientific">Lamprobacter modestohalophilus</name>
    <dbReference type="NCBI Taxonomy" id="1064514"/>
    <lineage>
        <taxon>Bacteria</taxon>
        <taxon>Pseudomonadati</taxon>
        <taxon>Pseudomonadota</taxon>
        <taxon>Gammaproteobacteria</taxon>
        <taxon>Chromatiales</taxon>
        <taxon>Chromatiaceae</taxon>
        <taxon>Lamprobacter</taxon>
    </lineage>
</organism>
<feature type="transmembrane region" description="Helical" evidence="8">
    <location>
        <begin position="6"/>
        <end position="28"/>
    </location>
</feature>
<evidence type="ECO:0000256" key="7">
    <source>
        <dbReference type="SAM" id="MobiDB-lite"/>
    </source>
</evidence>
<feature type="compositionally biased region" description="Basic and acidic residues" evidence="7">
    <location>
        <begin position="337"/>
        <end position="347"/>
    </location>
</feature>
<comment type="subcellular location">
    <subcellularLocation>
        <location evidence="1">Cell membrane</location>
        <topology evidence="1">Multi-pass membrane protein</topology>
    </subcellularLocation>
</comment>
<name>A0A9X0WCD5_9GAMM</name>
<accession>A0A9X0WCD5</accession>
<evidence type="ECO:0008006" key="13">
    <source>
        <dbReference type="Google" id="ProtNLM"/>
    </source>
</evidence>
<evidence type="ECO:0000256" key="3">
    <source>
        <dbReference type="ARBA" id="ARBA00022475"/>
    </source>
</evidence>
<comment type="caution">
    <text evidence="11">The sequence shown here is derived from an EMBL/GenBank/DDBJ whole genome shotgun (WGS) entry which is preliminary data.</text>
</comment>
<evidence type="ECO:0000256" key="1">
    <source>
        <dbReference type="ARBA" id="ARBA00004651"/>
    </source>
</evidence>
<feature type="transmembrane region" description="Helical" evidence="8">
    <location>
        <begin position="35"/>
        <end position="53"/>
    </location>
</feature>
<keyword evidence="4 8" id="KW-0812">Transmembrane</keyword>
<gene>
    <name evidence="11" type="ORF">CKO42_21050</name>
</gene>
<proteinExistence type="inferred from homology"/>
<dbReference type="GO" id="GO:0005886">
    <property type="term" value="C:plasma membrane"/>
    <property type="evidence" value="ECO:0007669"/>
    <property type="project" value="UniProtKB-SubCell"/>
</dbReference>
<dbReference type="InterPro" id="IPR007182">
    <property type="entry name" value="MnhB"/>
</dbReference>
<feature type="region of interest" description="Disordered" evidence="7">
    <location>
        <begin position="325"/>
        <end position="347"/>
    </location>
</feature>
<dbReference type="InterPro" id="IPR025383">
    <property type="entry name" value="MrpA_C/MbhD"/>
</dbReference>
<feature type="transmembrane region" description="Helical" evidence="8">
    <location>
        <begin position="287"/>
        <end position="314"/>
    </location>
</feature>
<dbReference type="AlphaFoldDB" id="A0A9X0WCD5"/>
<feature type="domain" description="Na+/H+ antiporter MnhB subunit-related protein" evidence="9">
    <location>
        <begin position="195"/>
        <end position="304"/>
    </location>
</feature>
<sequence>MSAIFDLALLADFVLAATALLLGLWVILTADALRAAIGFLVYGLLMAIVWIRLDAPDIALTEAAIGGGLIGLLVLGASTRVPPAPATARARRRWPLHLLAALLSAAVALGLAAVVLSLPDPAPSLAATVAAELPATAVENPVTAVLMVFRAVDTLFETVVLVLALIAFWSLIPDASWRQRLAWLPLPHPSPALVLLAQILLPLVILVALHLFWIGASLPGGKFQAGALLAGVWALAMVAGVMQPPAVTQRLPRLLAVIGPLVFFAIGLAGIWLAGDFLAYPVGFEKPLILLIEVVLLVSVAVVLGLILAGLPAATVSLQPQLQRAASQPRPALPSDQRSEPFLEDRP</sequence>
<evidence type="ECO:0000259" key="9">
    <source>
        <dbReference type="Pfam" id="PF04039"/>
    </source>
</evidence>
<comment type="similarity">
    <text evidence="2">Belongs to the CPA3 antiporters (TC 2.A.63) subunit B family.</text>
</comment>
<keyword evidence="6 8" id="KW-0472">Membrane</keyword>
<protein>
    <recommendedName>
        <fullName evidence="13">DUF4040 domain-containing protein</fullName>
    </recommendedName>
</protein>
<evidence type="ECO:0000256" key="2">
    <source>
        <dbReference type="ARBA" id="ARBA00009425"/>
    </source>
</evidence>
<feature type="domain" description="MrpA C-terminal/MbhD" evidence="10">
    <location>
        <begin position="19"/>
        <end position="82"/>
    </location>
</feature>
<evidence type="ECO:0000313" key="11">
    <source>
        <dbReference type="EMBL" id="MBK1620869.1"/>
    </source>
</evidence>
<feature type="transmembrane region" description="Helical" evidence="8">
    <location>
        <begin position="193"/>
        <end position="213"/>
    </location>
</feature>
<feature type="transmembrane region" description="Helical" evidence="8">
    <location>
        <begin position="225"/>
        <end position="242"/>
    </location>
</feature>
<dbReference type="PANTHER" id="PTHR33932:SF4">
    <property type="entry name" value="NA(+)_H(+) ANTIPORTER SUBUNIT B"/>
    <property type="match status" value="1"/>
</dbReference>
<dbReference type="Proteomes" id="UP001138768">
    <property type="component" value="Unassembled WGS sequence"/>
</dbReference>
<dbReference type="InterPro" id="IPR050622">
    <property type="entry name" value="CPA3_antiporter_subunitB"/>
</dbReference>
<reference evidence="11 12" key="1">
    <citation type="journal article" date="2020" name="Microorganisms">
        <title>Osmotic Adaptation and Compatible Solute Biosynthesis of Phototrophic Bacteria as Revealed from Genome Analyses.</title>
        <authorList>
            <person name="Imhoff J.F."/>
            <person name="Rahn T."/>
            <person name="Kunzel S."/>
            <person name="Keller A."/>
            <person name="Neulinger S.C."/>
        </authorList>
    </citation>
    <scope>NUCLEOTIDE SEQUENCE [LARGE SCALE GENOMIC DNA]</scope>
    <source>
        <strain evidence="11 12">DSM 25653</strain>
    </source>
</reference>
<evidence type="ECO:0000256" key="6">
    <source>
        <dbReference type="ARBA" id="ARBA00023136"/>
    </source>
</evidence>
<evidence type="ECO:0000313" key="12">
    <source>
        <dbReference type="Proteomes" id="UP001138768"/>
    </source>
</evidence>
<dbReference type="Pfam" id="PF04039">
    <property type="entry name" value="MnhB"/>
    <property type="match status" value="1"/>
</dbReference>
<dbReference type="PANTHER" id="PTHR33932">
    <property type="entry name" value="NA(+)/H(+) ANTIPORTER SUBUNIT B"/>
    <property type="match status" value="1"/>
</dbReference>
<dbReference type="EMBL" id="NRRY01000051">
    <property type="protein sequence ID" value="MBK1620869.1"/>
    <property type="molecule type" value="Genomic_DNA"/>
</dbReference>
<evidence type="ECO:0000259" key="10">
    <source>
        <dbReference type="Pfam" id="PF13244"/>
    </source>
</evidence>
<feature type="transmembrane region" description="Helical" evidence="8">
    <location>
        <begin position="254"/>
        <end position="275"/>
    </location>
</feature>
<feature type="transmembrane region" description="Helical" evidence="8">
    <location>
        <begin position="59"/>
        <end position="77"/>
    </location>
</feature>
<feature type="transmembrane region" description="Helical" evidence="8">
    <location>
        <begin position="98"/>
        <end position="118"/>
    </location>
</feature>
<keyword evidence="3" id="KW-1003">Cell membrane</keyword>
<dbReference type="RefSeq" id="WP_200248399.1">
    <property type="nucleotide sequence ID" value="NZ_NRRY01000051.1"/>
</dbReference>
<dbReference type="Pfam" id="PF13244">
    <property type="entry name" value="MbhD"/>
    <property type="match status" value="1"/>
</dbReference>